<evidence type="ECO:0000313" key="3">
    <source>
        <dbReference type="EMBL" id="PND36480.1"/>
    </source>
</evidence>
<gene>
    <name evidence="3" type="ORF">C1O66_22640</name>
</gene>
<evidence type="ECO:0000256" key="1">
    <source>
        <dbReference type="ARBA" id="ARBA00022801"/>
    </source>
</evidence>
<dbReference type="AlphaFoldDB" id="A0A2N8KSS3"/>
<keyword evidence="1" id="KW-0378">Hydrolase</keyword>
<accession>A0A2N8KSS3</accession>
<dbReference type="InterPro" id="IPR005181">
    <property type="entry name" value="SASA"/>
</dbReference>
<dbReference type="InterPro" id="IPR036514">
    <property type="entry name" value="SGNH_hydro_sf"/>
</dbReference>
<name>A0A2N8KSS3_9BURK</name>
<organism evidence="3 4">
    <name type="scientific">Kinneretia aquatilis</name>
    <dbReference type="NCBI Taxonomy" id="2070761"/>
    <lineage>
        <taxon>Bacteria</taxon>
        <taxon>Pseudomonadati</taxon>
        <taxon>Pseudomonadota</taxon>
        <taxon>Betaproteobacteria</taxon>
        <taxon>Burkholderiales</taxon>
        <taxon>Sphaerotilaceae</taxon>
        <taxon>Roseateles</taxon>
    </lineage>
</organism>
<dbReference type="Pfam" id="PF03629">
    <property type="entry name" value="SASA"/>
    <property type="match status" value="1"/>
</dbReference>
<comment type="caution">
    <text evidence="3">The sequence shown here is derived from an EMBL/GenBank/DDBJ whole genome shotgun (WGS) entry which is preliminary data.</text>
</comment>
<sequence length="297" mass="32090">MWAAGLLILLALIALCASLALQWLKQSRRDAWLNSELMGRAQPAAHSRPCDDDLGGTTAAPLKLLILGQSNAGNHGPQPPRQALLPRWVQVQHGSQCLWTQDPLPGASGDGRSIWSRLPQALQQQGLMRTPQLAVMAVQSTTIEDWSRPSSPLNRALQRELHALKAAGWTPDLVLWQQGEADALAGTTSTNYQHAWQRLLTQLQNAGIQAPVLLARSTHCEFDPKASAASRRADEGPVAIRAALLALSKAHAQLRLGPDTDTLTDISLRRDGCHFSGAGQEAAAQLWAESIAEALKH</sequence>
<dbReference type="Proteomes" id="UP000235916">
    <property type="component" value="Unassembled WGS sequence"/>
</dbReference>
<dbReference type="GO" id="GO:0016788">
    <property type="term" value="F:hydrolase activity, acting on ester bonds"/>
    <property type="evidence" value="ECO:0007669"/>
    <property type="project" value="UniProtKB-ARBA"/>
</dbReference>
<feature type="domain" description="Sialate O-acetylesterase" evidence="2">
    <location>
        <begin position="131"/>
        <end position="290"/>
    </location>
</feature>
<dbReference type="SUPFAM" id="SSF52266">
    <property type="entry name" value="SGNH hydrolase"/>
    <property type="match status" value="1"/>
</dbReference>
<proteinExistence type="predicted"/>
<dbReference type="Gene3D" id="3.40.50.1110">
    <property type="entry name" value="SGNH hydrolase"/>
    <property type="match status" value="1"/>
</dbReference>
<dbReference type="RefSeq" id="WP_102770253.1">
    <property type="nucleotide sequence ID" value="NZ_POSP01000004.1"/>
</dbReference>
<keyword evidence="4" id="KW-1185">Reference proteome</keyword>
<reference evidence="3 4" key="1">
    <citation type="submission" date="2018-01" db="EMBL/GenBank/DDBJ databases">
        <title>Draft genome sequence of Paucibacter aquatile CR182 isolated from freshwater of the Nakdong River.</title>
        <authorList>
            <person name="Choi A."/>
            <person name="Chung E.J."/>
        </authorList>
    </citation>
    <scope>NUCLEOTIDE SEQUENCE [LARGE SCALE GENOMIC DNA]</scope>
    <source>
        <strain evidence="3 4">CR182</strain>
    </source>
</reference>
<protein>
    <recommendedName>
        <fullName evidence="2">Sialate O-acetylesterase domain-containing protein</fullName>
    </recommendedName>
</protein>
<evidence type="ECO:0000313" key="4">
    <source>
        <dbReference type="Proteomes" id="UP000235916"/>
    </source>
</evidence>
<dbReference type="EMBL" id="POSP01000004">
    <property type="protein sequence ID" value="PND36480.1"/>
    <property type="molecule type" value="Genomic_DNA"/>
</dbReference>
<evidence type="ECO:0000259" key="2">
    <source>
        <dbReference type="Pfam" id="PF03629"/>
    </source>
</evidence>